<dbReference type="EMBL" id="CP010586">
    <property type="protein sequence ID" value="AKP78486.1"/>
    <property type="molecule type" value="Genomic_DNA"/>
</dbReference>
<evidence type="ECO:0000313" key="2">
    <source>
        <dbReference type="EMBL" id="AKP78486.1"/>
    </source>
</evidence>
<organism evidence="2 3">
    <name type="scientific">Priestia megaterium Q3</name>
    <dbReference type="NCBI Taxonomy" id="1452722"/>
    <lineage>
        <taxon>Bacteria</taxon>
        <taxon>Bacillati</taxon>
        <taxon>Bacillota</taxon>
        <taxon>Bacilli</taxon>
        <taxon>Bacillales</taxon>
        <taxon>Bacillaceae</taxon>
        <taxon>Priestia</taxon>
    </lineage>
</organism>
<dbReference type="Proteomes" id="UP000036410">
    <property type="component" value="Chromosome"/>
</dbReference>
<feature type="transmembrane region" description="Helical" evidence="1">
    <location>
        <begin position="153"/>
        <end position="172"/>
    </location>
</feature>
<feature type="transmembrane region" description="Helical" evidence="1">
    <location>
        <begin position="98"/>
        <end position="120"/>
    </location>
</feature>
<evidence type="ECO:0008006" key="4">
    <source>
        <dbReference type="Google" id="ProtNLM"/>
    </source>
</evidence>
<feature type="transmembrane region" description="Helical" evidence="1">
    <location>
        <begin position="220"/>
        <end position="237"/>
    </location>
</feature>
<reference evidence="2 3" key="1">
    <citation type="submission" date="2015-01" db="EMBL/GenBank/DDBJ databases">
        <title>Genome sequence of bacillus megaterium Q3.</title>
        <authorList>
            <person name="Wang Y."/>
            <person name="Luo K."/>
            <person name="Bai L."/>
            <person name="Luo F."/>
        </authorList>
    </citation>
    <scope>NUCLEOTIDE SEQUENCE [LARGE SCALE GENOMIC DNA]</scope>
    <source>
        <strain evidence="2 3">Q3</strain>
    </source>
</reference>
<dbReference type="RefSeq" id="WP_049165707.1">
    <property type="nucleotide sequence ID" value="NZ_CP010586.1"/>
</dbReference>
<name>A0A806U2B2_PRIMG</name>
<gene>
    <name evidence="2" type="ORF">AS52_03525</name>
</gene>
<keyword evidence="1" id="KW-1133">Transmembrane helix</keyword>
<evidence type="ECO:0000256" key="1">
    <source>
        <dbReference type="SAM" id="Phobius"/>
    </source>
</evidence>
<sequence>MVLHKKTVSLVALFLLLLVISSNYVLYHSSFGLQSLPGNFNGVVVGSILDLSLVAPLLFLAWQRKFSLKYFIVLMATGLIAARFIIPSEYLASFQSVMWLGVGIEGVLILFELSLLFMLVKNVPPILRRIKSSSLPLLFSFSRAVNEKFSKQPFIHVLCSEMLMFYYAFGTWKKQPSTEENTFTLYKRSSFVTFQIMIIHAIVIETLGLHWLLHNTSMTLSIVLLILNIYSIIFFIGDIQALRLNPLRVEEDRIYISFGLAKRMEISFKDIEEIIEDTHILKQKIPSTTIEFIARDFETVHPDLLLTLKSPVEATLFMGIKKKYQQVAIRVDDPHAFKKIVKERLEKAKRDELI</sequence>
<keyword evidence="1" id="KW-0472">Membrane</keyword>
<proteinExistence type="predicted"/>
<evidence type="ECO:0000313" key="3">
    <source>
        <dbReference type="Proteomes" id="UP000036410"/>
    </source>
</evidence>
<protein>
    <recommendedName>
        <fullName evidence="4">Beta-carotene 15,15'-monooxygenase</fullName>
    </recommendedName>
</protein>
<accession>A0A806U2B2</accession>
<keyword evidence="1" id="KW-0812">Transmembrane</keyword>
<dbReference type="AlphaFoldDB" id="A0A806U2B2"/>
<feature type="transmembrane region" description="Helical" evidence="1">
    <location>
        <begin position="192"/>
        <end position="213"/>
    </location>
</feature>
<feature type="transmembrane region" description="Helical" evidence="1">
    <location>
        <begin position="38"/>
        <end position="61"/>
    </location>
</feature>
<feature type="transmembrane region" description="Helical" evidence="1">
    <location>
        <begin position="68"/>
        <end position="86"/>
    </location>
</feature>